<accession>A0A2D0MZW8</accession>
<comment type="caution">
    <text evidence="1">The sequence shown here is derived from an EMBL/GenBank/DDBJ whole genome shotgun (WGS) entry which is preliminary data.</text>
</comment>
<evidence type="ECO:0000313" key="1">
    <source>
        <dbReference type="EMBL" id="PHN01666.1"/>
    </source>
</evidence>
<evidence type="ECO:0000313" key="2">
    <source>
        <dbReference type="Proteomes" id="UP000223913"/>
    </source>
</evidence>
<gene>
    <name evidence="1" type="ORF">CRP01_36220</name>
</gene>
<dbReference type="EMBL" id="PDUD01000051">
    <property type="protein sequence ID" value="PHN01666.1"/>
    <property type="molecule type" value="Genomic_DNA"/>
</dbReference>
<keyword evidence="2" id="KW-1185">Reference proteome</keyword>
<sequence>MGLPERKRCRIPKELRENNVHWVVKAAALTPVGSKLKTSSKLEQQKSSDVSSKAIFVSATSDGVARFSNE</sequence>
<organism evidence="1 2">
    <name type="scientific">Flavilitoribacter nigricans (strain ATCC 23147 / DSM 23189 / NBRC 102662 / NCIMB 1420 / SS-2)</name>
    <name type="common">Lewinella nigricans</name>
    <dbReference type="NCBI Taxonomy" id="1122177"/>
    <lineage>
        <taxon>Bacteria</taxon>
        <taxon>Pseudomonadati</taxon>
        <taxon>Bacteroidota</taxon>
        <taxon>Saprospiria</taxon>
        <taxon>Saprospirales</taxon>
        <taxon>Lewinellaceae</taxon>
        <taxon>Flavilitoribacter</taxon>
    </lineage>
</organism>
<name>A0A2D0MZW8_FLAN2</name>
<reference evidence="1 2" key="1">
    <citation type="submission" date="2017-10" db="EMBL/GenBank/DDBJ databases">
        <title>The draft genome sequence of Lewinella nigricans NBRC 102662.</title>
        <authorList>
            <person name="Wang K."/>
        </authorList>
    </citation>
    <scope>NUCLEOTIDE SEQUENCE [LARGE SCALE GENOMIC DNA]</scope>
    <source>
        <strain evidence="1 2">NBRC 102662</strain>
    </source>
</reference>
<protein>
    <submittedName>
        <fullName evidence="1">Uncharacterized protein</fullName>
    </submittedName>
</protein>
<dbReference type="Proteomes" id="UP000223913">
    <property type="component" value="Unassembled WGS sequence"/>
</dbReference>
<proteinExistence type="predicted"/>
<dbReference type="AlphaFoldDB" id="A0A2D0MZW8"/>